<evidence type="ECO:0000313" key="8">
    <source>
        <dbReference type="Proteomes" id="UP001372834"/>
    </source>
</evidence>
<keyword evidence="3 5" id="KW-0472">Membrane</keyword>
<evidence type="ECO:0000256" key="4">
    <source>
        <dbReference type="SAM" id="MobiDB-lite"/>
    </source>
</evidence>
<dbReference type="GO" id="GO:0140284">
    <property type="term" value="C:endoplasmic reticulum-endosome membrane contact site"/>
    <property type="evidence" value="ECO:0007669"/>
    <property type="project" value="TreeGrafter"/>
</dbReference>
<dbReference type="InterPro" id="IPR000799">
    <property type="entry name" value="StAR-like"/>
</dbReference>
<dbReference type="Pfam" id="PF01852">
    <property type="entry name" value="START"/>
    <property type="match status" value="1"/>
</dbReference>
<feature type="transmembrane region" description="Helical" evidence="5">
    <location>
        <begin position="73"/>
        <end position="96"/>
    </location>
</feature>
<evidence type="ECO:0000259" key="6">
    <source>
        <dbReference type="PROSITE" id="PS50848"/>
    </source>
</evidence>
<gene>
    <name evidence="7" type="ORF">RUM43_011767</name>
</gene>
<dbReference type="SMART" id="SM00234">
    <property type="entry name" value="START"/>
    <property type="match status" value="1"/>
</dbReference>
<organism evidence="7 8">
    <name type="scientific">Polyplax serrata</name>
    <name type="common">Common mouse louse</name>
    <dbReference type="NCBI Taxonomy" id="468196"/>
    <lineage>
        <taxon>Eukaryota</taxon>
        <taxon>Metazoa</taxon>
        <taxon>Ecdysozoa</taxon>
        <taxon>Arthropoda</taxon>
        <taxon>Hexapoda</taxon>
        <taxon>Insecta</taxon>
        <taxon>Pterygota</taxon>
        <taxon>Neoptera</taxon>
        <taxon>Paraneoptera</taxon>
        <taxon>Psocodea</taxon>
        <taxon>Troctomorpha</taxon>
        <taxon>Phthiraptera</taxon>
        <taxon>Anoplura</taxon>
        <taxon>Polyplacidae</taxon>
        <taxon>Polyplax</taxon>
    </lineage>
</organism>
<protein>
    <recommendedName>
        <fullName evidence="6">START domain-containing protein</fullName>
    </recommendedName>
</protein>
<dbReference type="InterPro" id="IPR051869">
    <property type="entry name" value="STARD3"/>
</dbReference>
<dbReference type="InterPro" id="IPR023393">
    <property type="entry name" value="START-like_dom_sf"/>
</dbReference>
<dbReference type="AlphaFoldDB" id="A0AAN8P5U6"/>
<accession>A0AAN8P5U6</accession>
<comment type="subcellular location">
    <subcellularLocation>
        <location evidence="1">Membrane</location>
        <topology evidence="1">Multi-pass membrane protein</topology>
    </subcellularLocation>
</comment>
<dbReference type="Pfam" id="PF10457">
    <property type="entry name" value="MENTAL"/>
    <property type="match status" value="1"/>
</dbReference>
<dbReference type="GO" id="GO:0005765">
    <property type="term" value="C:lysosomal membrane"/>
    <property type="evidence" value="ECO:0007669"/>
    <property type="project" value="TreeGrafter"/>
</dbReference>
<evidence type="ECO:0000256" key="5">
    <source>
        <dbReference type="SAM" id="Phobius"/>
    </source>
</evidence>
<proteinExistence type="predicted"/>
<dbReference type="GO" id="GO:0099044">
    <property type="term" value="P:vesicle tethering to endoplasmic reticulum"/>
    <property type="evidence" value="ECO:0007669"/>
    <property type="project" value="TreeGrafter"/>
</dbReference>
<dbReference type="InterPro" id="IPR002913">
    <property type="entry name" value="START_lipid-bd_dom"/>
</dbReference>
<evidence type="ECO:0000313" key="7">
    <source>
        <dbReference type="EMBL" id="KAK6634367.1"/>
    </source>
</evidence>
<dbReference type="GO" id="GO:0005789">
    <property type="term" value="C:endoplasmic reticulum membrane"/>
    <property type="evidence" value="ECO:0007669"/>
    <property type="project" value="TreeGrafter"/>
</dbReference>
<evidence type="ECO:0000256" key="1">
    <source>
        <dbReference type="ARBA" id="ARBA00004141"/>
    </source>
</evidence>
<sequence>MTDQDIRNAAEVLLAPTNTCHYNGLMPDTQSLCTHNHQADSINNSLSSLEGTHLDEVASGFRRNGRMSAVRRFFCCFVLFDLLLIALTWLICIVIIDSNNIINIVKQQVLHYSIITSLFDIVWATANEPAFHVIIILMSFIVSWLETWFFDFRVIPQELFAQQYAWSRGRFSESLNNLLLDPNLRNSVIRQFPRHTIGDTREESTGNFYSPLESPEGSDNESDESRIPSKLLNEELLQRGKDNLELAWNILNDNGWTLQKSTNCSESVFSKQHKQLGKFFLLRTTMNVKAETLLQDLFKNVDRLTTWNKSVLESRRLLVIDDHTDVTYQVSAPGGNGVITSRDFVNVRHWNMRGDSFVLAGISVPYPSLPSNKFYIRGENGPCCWAIKPLEGNNCNFQFLLNTDLKGWIPKYVFENAIISVLLDYSQSLKGHCTFLNRNGKT</sequence>
<feature type="domain" description="START" evidence="6">
    <location>
        <begin position="252"/>
        <end position="438"/>
    </location>
</feature>
<name>A0AAN8P5U6_POLSC</name>
<evidence type="ECO:0000256" key="3">
    <source>
        <dbReference type="ARBA" id="ARBA00023136"/>
    </source>
</evidence>
<keyword evidence="5" id="KW-1133">Transmembrane helix</keyword>
<dbReference type="SUPFAM" id="SSF55961">
    <property type="entry name" value="Bet v1-like"/>
    <property type="match status" value="1"/>
</dbReference>
<dbReference type="EMBL" id="JAWJWE010000005">
    <property type="protein sequence ID" value="KAK6634367.1"/>
    <property type="molecule type" value="Genomic_DNA"/>
</dbReference>
<evidence type="ECO:0000256" key="2">
    <source>
        <dbReference type="ARBA" id="ARBA00022692"/>
    </source>
</evidence>
<dbReference type="Proteomes" id="UP001372834">
    <property type="component" value="Unassembled WGS sequence"/>
</dbReference>
<reference evidence="7 8" key="1">
    <citation type="submission" date="2023-10" db="EMBL/GenBank/DDBJ databases">
        <title>Genomes of two closely related lineages of the louse Polyplax serrata with different host specificities.</title>
        <authorList>
            <person name="Martinu J."/>
            <person name="Tarabai H."/>
            <person name="Stefka J."/>
            <person name="Hypsa V."/>
        </authorList>
    </citation>
    <scope>NUCLEOTIDE SEQUENCE [LARGE SCALE GENOMIC DNA]</scope>
    <source>
        <strain evidence="7">HR10_N</strain>
    </source>
</reference>
<dbReference type="PANTHER" id="PTHR46121:SF4">
    <property type="entry name" value="STEROIDOGENIC ACUTE REGULATORY PROTEIN-LIKE"/>
    <property type="match status" value="1"/>
</dbReference>
<dbReference type="PROSITE" id="PS50848">
    <property type="entry name" value="START"/>
    <property type="match status" value="1"/>
</dbReference>
<dbReference type="GO" id="GO:0008289">
    <property type="term" value="F:lipid binding"/>
    <property type="evidence" value="ECO:0007669"/>
    <property type="project" value="InterPro"/>
</dbReference>
<keyword evidence="2 5" id="KW-0812">Transmembrane</keyword>
<dbReference type="InterPro" id="IPR019498">
    <property type="entry name" value="MENTAL"/>
</dbReference>
<dbReference type="PANTHER" id="PTHR46121">
    <property type="entry name" value="STEROIDOGENIC ACUTE REGULATORY PROTEIN-LIKE"/>
    <property type="match status" value="1"/>
</dbReference>
<comment type="caution">
    <text evidence="7">The sequence shown here is derived from an EMBL/GenBank/DDBJ whole genome shotgun (WGS) entry which is preliminary data.</text>
</comment>
<feature type="region of interest" description="Disordered" evidence="4">
    <location>
        <begin position="199"/>
        <end position="225"/>
    </location>
</feature>
<dbReference type="GO" id="GO:0031902">
    <property type="term" value="C:late endosome membrane"/>
    <property type="evidence" value="ECO:0007669"/>
    <property type="project" value="TreeGrafter"/>
</dbReference>
<dbReference type="Gene3D" id="3.30.530.20">
    <property type="match status" value="1"/>
</dbReference>
<dbReference type="PRINTS" id="PR00978">
    <property type="entry name" value="STARPROTEIN"/>
</dbReference>